<sequence>MAVFTALPLVVFILAVVTQLILCVFSLRAEEFKLTGVMTILFQSVRPPRLRRDGLPNHGSNNLLDEQLQNLTFGITHCCLGFATHTECYQFPVNLATLKMPLGSAVEIKDVYPLKAIASGIIHTSLAWAIVFTVIFAVTVAAIFSSRHCTFMQRLRTYGVIVKVFLSIWSIATCTFVMLPIMFVRQSSWDLRSAVGIETSAGNIVGLNFGALCCTLILSFWGQHSDSITTTSP</sequence>
<accession>A0A1E1LBD3</accession>
<keyword evidence="1" id="KW-1133">Transmembrane helix</keyword>
<dbReference type="Proteomes" id="UP000178129">
    <property type="component" value="Unassembled WGS sequence"/>
</dbReference>
<feature type="transmembrane region" description="Helical" evidence="1">
    <location>
        <begin position="204"/>
        <end position="223"/>
    </location>
</feature>
<protein>
    <submittedName>
        <fullName evidence="2">Uncharacterized protein</fullName>
    </submittedName>
</protein>
<keyword evidence="3" id="KW-1185">Reference proteome</keyword>
<dbReference type="AlphaFoldDB" id="A0A1E1LBD3"/>
<dbReference type="InParanoid" id="A0A1E1LBD3"/>
<reference evidence="3" key="1">
    <citation type="submission" date="2016-03" db="EMBL/GenBank/DDBJ databases">
        <authorList>
            <person name="Ploux O."/>
        </authorList>
    </citation>
    <scope>NUCLEOTIDE SEQUENCE [LARGE SCALE GENOMIC DNA]</scope>
    <source>
        <strain evidence="3">UK7</strain>
    </source>
</reference>
<keyword evidence="1" id="KW-0472">Membrane</keyword>
<evidence type="ECO:0000313" key="3">
    <source>
        <dbReference type="Proteomes" id="UP000178129"/>
    </source>
</evidence>
<feature type="transmembrane region" description="Helical" evidence="1">
    <location>
        <begin position="125"/>
        <end position="144"/>
    </location>
</feature>
<organism evidence="2 3">
    <name type="scientific">Rhynchosporium graminicola</name>
    <dbReference type="NCBI Taxonomy" id="2792576"/>
    <lineage>
        <taxon>Eukaryota</taxon>
        <taxon>Fungi</taxon>
        <taxon>Dikarya</taxon>
        <taxon>Ascomycota</taxon>
        <taxon>Pezizomycotina</taxon>
        <taxon>Leotiomycetes</taxon>
        <taxon>Helotiales</taxon>
        <taxon>Ploettnerulaceae</taxon>
        <taxon>Rhynchosporium</taxon>
    </lineage>
</organism>
<keyword evidence="1" id="KW-0812">Transmembrane</keyword>
<evidence type="ECO:0000256" key="1">
    <source>
        <dbReference type="SAM" id="Phobius"/>
    </source>
</evidence>
<proteinExistence type="predicted"/>
<feature type="transmembrane region" description="Helical" evidence="1">
    <location>
        <begin position="6"/>
        <end position="27"/>
    </location>
</feature>
<evidence type="ECO:0000313" key="2">
    <source>
        <dbReference type="EMBL" id="CZT07863.1"/>
    </source>
</evidence>
<comment type="caution">
    <text evidence="2">The sequence shown here is derived from an EMBL/GenBank/DDBJ whole genome shotgun (WGS) entry which is preliminary data.</text>
</comment>
<dbReference type="EMBL" id="FJUW01000044">
    <property type="protein sequence ID" value="CZT07863.1"/>
    <property type="molecule type" value="Genomic_DNA"/>
</dbReference>
<gene>
    <name evidence="2" type="ORF">RCO7_10870</name>
</gene>
<feature type="transmembrane region" description="Helical" evidence="1">
    <location>
        <begin position="164"/>
        <end position="184"/>
    </location>
</feature>
<name>A0A1E1LBD3_9HELO</name>